<dbReference type="Pfam" id="PF00206">
    <property type="entry name" value="Lyase_1"/>
    <property type="match status" value="1"/>
</dbReference>
<dbReference type="CDD" id="cd01360">
    <property type="entry name" value="Adenylsuccinate_lyase_1"/>
    <property type="match status" value="1"/>
</dbReference>
<dbReference type="FunFam" id="1.10.40.30:FF:000007">
    <property type="entry name" value="Adenylosuccinate lyase"/>
    <property type="match status" value="1"/>
</dbReference>
<evidence type="ECO:0000313" key="14">
    <source>
        <dbReference type="EMBL" id="TCK28669.1"/>
    </source>
</evidence>
<dbReference type="InterPro" id="IPR000362">
    <property type="entry name" value="Fumarate_lyase_fam"/>
</dbReference>
<evidence type="ECO:0000256" key="5">
    <source>
        <dbReference type="ARBA" id="ARBA00017058"/>
    </source>
</evidence>
<evidence type="ECO:0000259" key="13">
    <source>
        <dbReference type="SMART" id="SM00998"/>
    </source>
</evidence>
<dbReference type="Gene3D" id="1.10.40.30">
    <property type="entry name" value="Fumarase/aspartase (C-terminal domain)"/>
    <property type="match status" value="1"/>
</dbReference>
<dbReference type="UniPathway" id="UPA00075">
    <property type="reaction ID" value="UER00336"/>
</dbReference>
<comment type="similarity">
    <text evidence="3 12">Belongs to the lyase 1 family. Adenylosuccinate lyase subfamily.</text>
</comment>
<dbReference type="GO" id="GO:0005829">
    <property type="term" value="C:cytosol"/>
    <property type="evidence" value="ECO:0007669"/>
    <property type="project" value="TreeGrafter"/>
</dbReference>
<dbReference type="GO" id="GO:0070626">
    <property type="term" value="F:(S)-2-(5-amino-1-(5-phospho-D-ribosyl)imidazole-4-carboxamido) succinate lyase (fumarate-forming) activity"/>
    <property type="evidence" value="ECO:0007669"/>
    <property type="project" value="TreeGrafter"/>
</dbReference>
<dbReference type="UniPathway" id="UPA00074">
    <property type="reaction ID" value="UER00132"/>
</dbReference>
<keyword evidence="6 12" id="KW-0658">Purine biosynthesis</keyword>
<name>A0A4R1I7E6_ANCAQ</name>
<dbReference type="InterPro" id="IPR024083">
    <property type="entry name" value="Fumarase/histidase_N"/>
</dbReference>
<comment type="catalytic activity">
    <reaction evidence="10">
        <text>N(6)-(1,2-dicarboxyethyl)-AMP = fumarate + AMP</text>
        <dbReference type="Rhea" id="RHEA:16853"/>
        <dbReference type="ChEBI" id="CHEBI:29806"/>
        <dbReference type="ChEBI" id="CHEBI:57567"/>
        <dbReference type="ChEBI" id="CHEBI:456215"/>
        <dbReference type="EC" id="4.3.2.2"/>
    </reaction>
    <physiologicalReaction direction="left-to-right" evidence="10">
        <dbReference type="Rhea" id="RHEA:16854"/>
    </physiologicalReaction>
</comment>
<evidence type="ECO:0000256" key="4">
    <source>
        <dbReference type="ARBA" id="ARBA00012339"/>
    </source>
</evidence>
<gene>
    <name evidence="14" type="ORF">EV667_2678</name>
</gene>
<dbReference type="SMART" id="SM00998">
    <property type="entry name" value="ADSL_C"/>
    <property type="match status" value="1"/>
</dbReference>
<dbReference type="InterPro" id="IPR019468">
    <property type="entry name" value="AdenyloSucc_lyase_C"/>
</dbReference>
<dbReference type="SUPFAM" id="SSF48557">
    <property type="entry name" value="L-aspartase-like"/>
    <property type="match status" value="1"/>
</dbReference>
<dbReference type="EC" id="4.3.2.2" evidence="4 11"/>
<dbReference type="InterPro" id="IPR008948">
    <property type="entry name" value="L-Aspartase-like"/>
</dbReference>
<keyword evidence="7 12" id="KW-0456">Lyase</keyword>
<dbReference type="PRINTS" id="PR00149">
    <property type="entry name" value="FUMRATELYASE"/>
</dbReference>
<dbReference type="InterPro" id="IPR020557">
    <property type="entry name" value="Fumarate_lyase_CS"/>
</dbReference>
<dbReference type="FunFam" id="1.20.200.10:FF:000008">
    <property type="entry name" value="Adenylosuccinate lyase"/>
    <property type="match status" value="1"/>
</dbReference>
<sequence>MIPRYTRPEMAAIWEPQTRFRIWFEIEAHATDALAELGVVPKEAAAKIWEMAKDATFDVDRIDEIEAVTKHDVIAFLTHLAEIVGPEARFVHQGMTSSDVLDTCLSVQLVRAADILIKDVDRLLAALEARAFEHKLTPTIGRSHGIHAEPTTFGLKLAQAHAEFQRNRARLVAAREEVATCAISGAVGTFAQIDPRVEEHVAAKMGLKVEPVSTQVIPRDRHAAYFAALGVVASSMERVATEIRHLQRTEVLEAEEFFSAGQKGSSAMPHKRNPVLTENITGLARLVRGMVTPALENVALWHERDISHSSVERMIGPDATVTLDFALNRLAGVVEKLLVYPETMQKNLDRLGGLVHSQRVLLALTQKGASREDSYRLVQRNAMPVWRGEGDFQTLLTADPDVREYLSEEEIAEKFDLGYHLKHVDTIFQRVFGRS</sequence>
<evidence type="ECO:0000256" key="11">
    <source>
        <dbReference type="NCBIfam" id="TIGR00928"/>
    </source>
</evidence>
<comment type="pathway">
    <text evidence="1 12">Purine metabolism; IMP biosynthesis via de novo pathway; 5-amino-1-(5-phospho-D-ribosyl)imidazole-4-carboxamide from 5-amino-1-(5-phospho-D-ribosyl)imidazole-4-carboxylate: step 2/2.</text>
</comment>
<comment type="caution">
    <text evidence="14">The sequence shown here is derived from an EMBL/GenBank/DDBJ whole genome shotgun (WGS) entry which is preliminary data.</text>
</comment>
<evidence type="ECO:0000256" key="7">
    <source>
        <dbReference type="ARBA" id="ARBA00023239"/>
    </source>
</evidence>
<dbReference type="GO" id="GO:0004018">
    <property type="term" value="F:N6-(1,2-dicarboxyethyl)AMP AMP-lyase (fumarate-forming) activity"/>
    <property type="evidence" value="ECO:0007669"/>
    <property type="project" value="UniProtKB-UniRule"/>
</dbReference>
<dbReference type="RefSeq" id="WP_131835795.1">
    <property type="nucleotide sequence ID" value="NZ_SMFY01000002.1"/>
</dbReference>
<dbReference type="EMBL" id="SMFY01000002">
    <property type="protein sequence ID" value="TCK28669.1"/>
    <property type="molecule type" value="Genomic_DNA"/>
</dbReference>
<dbReference type="Pfam" id="PF10397">
    <property type="entry name" value="ADSL_C"/>
    <property type="match status" value="1"/>
</dbReference>
<comment type="pathway">
    <text evidence="2 12">Purine metabolism; AMP biosynthesis via de novo pathway; AMP from IMP: step 2/2.</text>
</comment>
<dbReference type="GO" id="GO:0006189">
    <property type="term" value="P:'de novo' IMP biosynthetic process"/>
    <property type="evidence" value="ECO:0007669"/>
    <property type="project" value="UniProtKB-UniPathway"/>
</dbReference>
<keyword evidence="15" id="KW-1185">Reference proteome</keyword>
<dbReference type="PANTHER" id="PTHR43172">
    <property type="entry name" value="ADENYLOSUCCINATE LYASE"/>
    <property type="match status" value="1"/>
</dbReference>
<evidence type="ECO:0000256" key="1">
    <source>
        <dbReference type="ARBA" id="ARBA00004706"/>
    </source>
</evidence>
<accession>A0A4R1I7E6</accession>
<protein>
    <recommendedName>
        <fullName evidence="5 11">Adenylosuccinate lyase</fullName>
        <shortName evidence="12">ASL</shortName>
        <ecNumber evidence="4 11">4.3.2.2</ecNumber>
    </recommendedName>
    <alternativeName>
        <fullName evidence="9 12">Adenylosuccinase</fullName>
    </alternativeName>
</protein>
<evidence type="ECO:0000256" key="8">
    <source>
        <dbReference type="ARBA" id="ARBA00024477"/>
    </source>
</evidence>
<comment type="catalytic activity">
    <reaction evidence="8">
        <text>(2S)-2-[5-amino-1-(5-phospho-beta-D-ribosyl)imidazole-4-carboxamido]succinate = 5-amino-1-(5-phospho-beta-D-ribosyl)imidazole-4-carboxamide + fumarate</text>
        <dbReference type="Rhea" id="RHEA:23920"/>
        <dbReference type="ChEBI" id="CHEBI:29806"/>
        <dbReference type="ChEBI" id="CHEBI:58443"/>
        <dbReference type="ChEBI" id="CHEBI:58475"/>
        <dbReference type="EC" id="4.3.2.2"/>
    </reaction>
    <physiologicalReaction direction="left-to-right" evidence="8">
        <dbReference type="Rhea" id="RHEA:23921"/>
    </physiologicalReaction>
</comment>
<dbReference type="Gene3D" id="1.10.275.10">
    <property type="entry name" value="Fumarase/aspartase (N-terminal domain)"/>
    <property type="match status" value="1"/>
</dbReference>
<reference evidence="14 15" key="1">
    <citation type="submission" date="2019-03" db="EMBL/GenBank/DDBJ databases">
        <title>Genomic Encyclopedia of Type Strains, Phase IV (KMG-IV): sequencing the most valuable type-strain genomes for metagenomic binning, comparative biology and taxonomic classification.</title>
        <authorList>
            <person name="Goeker M."/>
        </authorList>
    </citation>
    <scope>NUCLEOTIDE SEQUENCE [LARGE SCALE GENOMIC DNA]</scope>
    <source>
        <strain evidence="14 15">DSM 101</strain>
    </source>
</reference>
<evidence type="ECO:0000256" key="3">
    <source>
        <dbReference type="ARBA" id="ARBA00008273"/>
    </source>
</evidence>
<dbReference type="InterPro" id="IPR022761">
    <property type="entry name" value="Fumarate_lyase_N"/>
</dbReference>
<dbReference type="PROSITE" id="PS00163">
    <property type="entry name" value="FUMARATE_LYASES"/>
    <property type="match status" value="1"/>
</dbReference>
<proteinExistence type="inferred from homology"/>
<dbReference type="Proteomes" id="UP000295030">
    <property type="component" value="Unassembled WGS sequence"/>
</dbReference>
<evidence type="ECO:0000313" key="15">
    <source>
        <dbReference type="Proteomes" id="UP000295030"/>
    </source>
</evidence>
<dbReference type="GO" id="GO:0044208">
    <property type="term" value="P:'de novo' AMP biosynthetic process"/>
    <property type="evidence" value="ECO:0007669"/>
    <property type="project" value="UniProtKB-UniPathway"/>
</dbReference>
<evidence type="ECO:0000256" key="2">
    <source>
        <dbReference type="ARBA" id="ARBA00004734"/>
    </source>
</evidence>
<evidence type="ECO:0000256" key="10">
    <source>
        <dbReference type="ARBA" id="ARBA00049115"/>
    </source>
</evidence>
<evidence type="ECO:0000256" key="6">
    <source>
        <dbReference type="ARBA" id="ARBA00022755"/>
    </source>
</evidence>
<dbReference type="InterPro" id="IPR004769">
    <property type="entry name" value="Pur_lyase"/>
</dbReference>
<feature type="domain" description="Adenylosuccinate lyase C-terminal" evidence="13">
    <location>
        <begin position="352"/>
        <end position="432"/>
    </location>
</feature>
<evidence type="ECO:0000256" key="12">
    <source>
        <dbReference type="RuleBase" id="RU361172"/>
    </source>
</evidence>
<organism evidence="14 15">
    <name type="scientific">Ancylobacter aquaticus</name>
    <dbReference type="NCBI Taxonomy" id="100"/>
    <lineage>
        <taxon>Bacteria</taxon>
        <taxon>Pseudomonadati</taxon>
        <taxon>Pseudomonadota</taxon>
        <taxon>Alphaproteobacteria</taxon>
        <taxon>Hyphomicrobiales</taxon>
        <taxon>Xanthobacteraceae</taxon>
        <taxon>Ancylobacter</taxon>
    </lineage>
</organism>
<dbReference type="Gene3D" id="1.20.200.10">
    <property type="entry name" value="Fumarase/aspartase (Central domain)"/>
    <property type="match status" value="1"/>
</dbReference>
<dbReference type="NCBIfam" id="TIGR00928">
    <property type="entry name" value="purB"/>
    <property type="match status" value="1"/>
</dbReference>
<dbReference type="PANTHER" id="PTHR43172:SF1">
    <property type="entry name" value="ADENYLOSUCCINATE LYASE"/>
    <property type="match status" value="1"/>
</dbReference>
<evidence type="ECO:0000256" key="9">
    <source>
        <dbReference type="ARBA" id="ARBA00030717"/>
    </source>
</evidence>
<dbReference type="OrthoDB" id="9768878at2"/>
<dbReference type="AlphaFoldDB" id="A0A4R1I7E6"/>